<evidence type="ECO:0000313" key="1">
    <source>
        <dbReference type="EMBL" id="MBO8452525.1"/>
    </source>
</evidence>
<comment type="caution">
    <text evidence="1">The sequence shown here is derived from an EMBL/GenBank/DDBJ whole genome shotgun (WGS) entry which is preliminary data.</text>
</comment>
<reference evidence="1" key="1">
    <citation type="submission" date="2020-10" db="EMBL/GenBank/DDBJ databases">
        <authorList>
            <person name="Gilroy R."/>
        </authorList>
    </citation>
    <scope>NUCLEOTIDE SEQUENCE</scope>
    <source>
        <strain evidence="1">B1-20833</strain>
    </source>
</reference>
<proteinExistence type="predicted"/>
<dbReference type="Pfam" id="PF14127">
    <property type="entry name" value="DUF4294"/>
    <property type="match status" value="1"/>
</dbReference>
<protein>
    <submittedName>
        <fullName evidence="1">DUF4294 domain-containing protein</fullName>
    </submittedName>
</protein>
<sequence>MKRFPVNTGNAVTGSAGAHIRRAAACITAILLCAAAGCHAQSRKDGRLTPQQHRENLMEYTVEGQDTVFIGELPAAKVYSKLPRQKGRDWRKYYRLVYNFSKVYPYAKVARHLVEEADSTIAADNLRRGKRERYIDSVQKELFDAFEEPMKKLTVSQGALLMKLIDREVGKSSYLIIKDYRNRMAAGFWQGIARLFGTDLKAPYDPEGEDRQTEELVKMWEAGEFEGLYFSLFWQYPILPEIPSKYM</sequence>
<dbReference type="EMBL" id="JADIMI010000065">
    <property type="protein sequence ID" value="MBO8452525.1"/>
    <property type="molecule type" value="Genomic_DNA"/>
</dbReference>
<name>A0A9D9EVP6_9BACT</name>
<gene>
    <name evidence="1" type="ORF">IAC06_06545</name>
</gene>
<dbReference type="AlphaFoldDB" id="A0A9D9EVP6"/>
<dbReference type="Proteomes" id="UP000823661">
    <property type="component" value="Unassembled WGS sequence"/>
</dbReference>
<dbReference type="InterPro" id="IPR025636">
    <property type="entry name" value="DUF4294"/>
</dbReference>
<reference evidence="1" key="2">
    <citation type="journal article" date="2021" name="PeerJ">
        <title>Extensive microbial diversity within the chicken gut microbiome revealed by metagenomics and culture.</title>
        <authorList>
            <person name="Gilroy R."/>
            <person name="Ravi A."/>
            <person name="Getino M."/>
            <person name="Pursley I."/>
            <person name="Horton D.L."/>
            <person name="Alikhan N.F."/>
            <person name="Baker D."/>
            <person name="Gharbi K."/>
            <person name="Hall N."/>
            <person name="Watson M."/>
            <person name="Adriaenssens E.M."/>
            <person name="Foster-Nyarko E."/>
            <person name="Jarju S."/>
            <person name="Secka A."/>
            <person name="Antonio M."/>
            <person name="Oren A."/>
            <person name="Chaudhuri R.R."/>
            <person name="La Ragione R."/>
            <person name="Hildebrand F."/>
            <person name="Pallen M.J."/>
        </authorList>
    </citation>
    <scope>NUCLEOTIDE SEQUENCE</scope>
    <source>
        <strain evidence="1">B1-20833</strain>
    </source>
</reference>
<evidence type="ECO:0000313" key="2">
    <source>
        <dbReference type="Proteomes" id="UP000823661"/>
    </source>
</evidence>
<accession>A0A9D9EVP6</accession>
<organism evidence="1 2">
    <name type="scientific">Candidatus Cryptobacteroides intestinavium</name>
    <dbReference type="NCBI Taxonomy" id="2840766"/>
    <lineage>
        <taxon>Bacteria</taxon>
        <taxon>Pseudomonadati</taxon>
        <taxon>Bacteroidota</taxon>
        <taxon>Bacteroidia</taxon>
        <taxon>Bacteroidales</taxon>
        <taxon>Candidatus Cryptobacteroides</taxon>
    </lineage>
</organism>